<dbReference type="OMA" id="DTESNYR"/>
<dbReference type="GO" id="GO:0005544">
    <property type="term" value="F:calcium-dependent phospholipid binding"/>
    <property type="evidence" value="ECO:0007669"/>
    <property type="project" value="InterPro"/>
</dbReference>
<protein>
    <recommendedName>
        <fullName evidence="4">Annexin</fullName>
    </recommendedName>
</protein>
<organism evidence="2 3">
    <name type="scientific">Giardia intestinalis (strain P15)</name>
    <name type="common">Giardia lamblia</name>
    <dbReference type="NCBI Taxonomy" id="658858"/>
    <lineage>
        <taxon>Eukaryota</taxon>
        <taxon>Metamonada</taxon>
        <taxon>Diplomonadida</taxon>
        <taxon>Hexamitidae</taxon>
        <taxon>Giardiinae</taxon>
        <taxon>Giardia</taxon>
    </lineage>
</organism>
<dbReference type="VEuPathDB" id="GiardiaDB:GLP15_1024"/>
<evidence type="ECO:0000313" key="3">
    <source>
        <dbReference type="Proteomes" id="UP000008974"/>
    </source>
</evidence>
<evidence type="ECO:0008006" key="4">
    <source>
        <dbReference type="Google" id="ProtNLM"/>
    </source>
</evidence>
<dbReference type="InterPro" id="IPR037104">
    <property type="entry name" value="Annexin_sf"/>
</dbReference>
<name>E1F310_GIAIA</name>
<gene>
    <name evidence="2" type="ORF">GLP15_1024</name>
</gene>
<dbReference type="AlphaFoldDB" id="E1F310"/>
<dbReference type="OrthoDB" id="37886at2759"/>
<evidence type="ECO:0000313" key="2">
    <source>
        <dbReference type="EMBL" id="EFO63154.1"/>
    </source>
</evidence>
<dbReference type="GO" id="GO:0005886">
    <property type="term" value="C:plasma membrane"/>
    <property type="evidence" value="ECO:0007669"/>
    <property type="project" value="TreeGrafter"/>
</dbReference>
<dbReference type="GO" id="GO:0005509">
    <property type="term" value="F:calcium ion binding"/>
    <property type="evidence" value="ECO:0007669"/>
    <property type="project" value="InterPro"/>
</dbReference>
<proteinExistence type="inferred from homology"/>
<evidence type="ECO:0000256" key="1">
    <source>
        <dbReference type="ARBA" id="ARBA00007831"/>
    </source>
</evidence>
<dbReference type="PANTHER" id="PTHR10502">
    <property type="entry name" value="ANNEXIN"/>
    <property type="match status" value="1"/>
</dbReference>
<reference evidence="2 3" key="1">
    <citation type="journal article" date="2010" name="BMC Genomics">
        <title>Genome analysis and comparative genomics of a Giardia intestinalis assemblage E isolate.</title>
        <authorList>
            <person name="Jerlstrom-Hultqvist J."/>
            <person name="Franzen O."/>
            <person name="Ankarklev J."/>
            <person name="Xu F."/>
            <person name="Nohynkova E."/>
            <person name="Andersson J.O."/>
            <person name="Svard S.G."/>
            <person name="Andersson B."/>
        </authorList>
    </citation>
    <scope>NUCLEOTIDE SEQUENCE [LARGE SCALE GENOMIC DNA]</scope>
    <source>
        <strain evidence="2 3">P15</strain>
    </source>
</reference>
<comment type="caution">
    <text evidence="2">The sequence shown here is derived from an EMBL/GenBank/DDBJ whole genome shotgun (WGS) entry which is preliminary data.</text>
</comment>
<dbReference type="Proteomes" id="UP000008974">
    <property type="component" value="Unassembled WGS sequence"/>
</dbReference>
<dbReference type="SUPFAM" id="SSF47874">
    <property type="entry name" value="Annexin"/>
    <property type="match status" value="1"/>
</dbReference>
<dbReference type="GO" id="GO:0005737">
    <property type="term" value="C:cytoplasm"/>
    <property type="evidence" value="ECO:0007669"/>
    <property type="project" value="TreeGrafter"/>
</dbReference>
<dbReference type="EMBL" id="ACVC01000142">
    <property type="protein sequence ID" value="EFO63154.1"/>
    <property type="molecule type" value="Genomic_DNA"/>
</dbReference>
<accession>E1F310</accession>
<dbReference type="GO" id="GO:0001786">
    <property type="term" value="F:phosphatidylserine binding"/>
    <property type="evidence" value="ECO:0007669"/>
    <property type="project" value="TreeGrafter"/>
</dbReference>
<dbReference type="PANTHER" id="PTHR10502:SF102">
    <property type="entry name" value="ANNEXIN B11"/>
    <property type="match status" value="1"/>
</dbReference>
<comment type="similarity">
    <text evidence="1">Belongs to the annexin family.</text>
</comment>
<dbReference type="Gene3D" id="1.10.220.10">
    <property type="entry name" value="Annexin"/>
    <property type="match status" value="1"/>
</dbReference>
<sequence>MTSITQLCNDLYDALNGHAIKDSVVIKLCCSVPQHILVQVALRYQAMTGCSLEQILTTDTESNYRRILARLCMRRQLQMLNIIHEYIVTMSDKRIEPAIAVMHIGLVLCTITKKQLYELVVAYKQQYFSDITEDIYEILRKLSPNIPDSNAVSRIFISLLSCARDDDPFDDYGDVIEKRSQLLSANTSASVVGVLVELLCGRSVASVKALEGQGLNIKELLTLVQQKGLITGLAADLFLIVFYSCTDVHKMWAHMCNIAIESKNSALLADTILIGYDQSTRLREEYAALKGTYDISVLQNVINGATHPDYEQIVFNALIETGANLK</sequence>